<dbReference type="Pfam" id="PF13845">
    <property type="entry name" value="Septum_form"/>
    <property type="match status" value="1"/>
</dbReference>
<gene>
    <name evidence="4" type="ORF">LV75_003037</name>
</gene>
<feature type="compositionally biased region" description="Polar residues" evidence="1">
    <location>
        <begin position="276"/>
        <end position="307"/>
    </location>
</feature>
<accession>A0ABT1ID23</accession>
<evidence type="ECO:0000313" key="5">
    <source>
        <dbReference type="Proteomes" id="UP001205185"/>
    </source>
</evidence>
<evidence type="ECO:0000256" key="2">
    <source>
        <dbReference type="SAM" id="SignalP"/>
    </source>
</evidence>
<proteinExistence type="predicted"/>
<reference evidence="4 5" key="1">
    <citation type="submission" date="2022-06" db="EMBL/GenBank/DDBJ databases">
        <title>Genomic Encyclopedia of Archaeal and Bacterial Type Strains, Phase II (KMG-II): from individual species to whole genera.</title>
        <authorList>
            <person name="Goeker M."/>
        </authorList>
    </citation>
    <scope>NUCLEOTIDE SEQUENCE [LARGE SCALE GENOMIC DNA]</scope>
    <source>
        <strain evidence="4 5">DSM 44255</strain>
    </source>
</reference>
<dbReference type="InterPro" id="IPR026004">
    <property type="entry name" value="Septum_form"/>
</dbReference>
<dbReference type="EMBL" id="JAMTCO010000007">
    <property type="protein sequence ID" value="MCP2270536.1"/>
    <property type="molecule type" value="Genomic_DNA"/>
</dbReference>
<feature type="signal peptide" evidence="2">
    <location>
        <begin position="1"/>
        <end position="20"/>
    </location>
</feature>
<protein>
    <submittedName>
        <fullName evidence="4">Septum formation</fullName>
    </submittedName>
</protein>
<keyword evidence="5" id="KW-1185">Reference proteome</keyword>
<evidence type="ECO:0000313" key="4">
    <source>
        <dbReference type="EMBL" id="MCP2270536.1"/>
    </source>
</evidence>
<evidence type="ECO:0000259" key="3">
    <source>
        <dbReference type="Pfam" id="PF13845"/>
    </source>
</evidence>
<dbReference type="Proteomes" id="UP001205185">
    <property type="component" value="Unassembled WGS sequence"/>
</dbReference>
<sequence length="307" mass="31903">MMAGAFAGSLLLLTTSTVFSWPVAVGGAGLTPEEELEQAFDSPAGSCLTWTPPDGTDMRRVDCAQPHLFEVTSNVDISAEYPADAAQPDLTRWQDIAQDKCTPGATSYLGGKLDPYGKFRINALKPVDAQWRDGDRKLRCGLQRTTPSGNLVPVSGSAARQDQSNVHEPGTCLALDGQKIGDPIACDKAHAYEIVGNVDLGTAFQGEFPPDTSQVERAIELCATVTATYTGGADLAAKGLTPYPDTLKQESWDAGSRKVDCKVGAKLPDGSGLAPVTNSVRGTGPNASTAPTTSSGSVAPTTTTAGG</sequence>
<name>A0ABT1ID23_9PSEU</name>
<evidence type="ECO:0000256" key="1">
    <source>
        <dbReference type="SAM" id="MobiDB-lite"/>
    </source>
</evidence>
<keyword evidence="2" id="KW-0732">Signal</keyword>
<feature type="region of interest" description="Disordered" evidence="1">
    <location>
        <begin position="272"/>
        <end position="307"/>
    </location>
</feature>
<feature type="chain" id="PRO_5047489975" evidence="2">
    <location>
        <begin position="21"/>
        <end position="307"/>
    </location>
</feature>
<organism evidence="4 5">
    <name type="scientific">Actinokineospora diospyrosa</name>
    <dbReference type="NCBI Taxonomy" id="103728"/>
    <lineage>
        <taxon>Bacteria</taxon>
        <taxon>Bacillati</taxon>
        <taxon>Actinomycetota</taxon>
        <taxon>Actinomycetes</taxon>
        <taxon>Pseudonocardiales</taxon>
        <taxon>Pseudonocardiaceae</taxon>
        <taxon>Actinokineospora</taxon>
    </lineage>
</organism>
<feature type="domain" description="Septum formation-related" evidence="3">
    <location>
        <begin position="44"/>
        <end position="261"/>
    </location>
</feature>
<comment type="caution">
    <text evidence="4">The sequence shown here is derived from an EMBL/GenBank/DDBJ whole genome shotgun (WGS) entry which is preliminary data.</text>
</comment>